<keyword evidence="7" id="KW-1185">Reference proteome</keyword>
<dbReference type="Pfam" id="PF00535">
    <property type="entry name" value="Glycos_transf_2"/>
    <property type="match status" value="1"/>
</dbReference>
<sequence>MILIELVFWVSVLLVLHSYAFFPLLLKWLAAGKKPNQLVYSNPEEFPEVAILLAAYNEAAVIEEKIRSTFRTTYPRHKISLYIGSDNSTDETNAIVDSLKMEFPEIKFFPFAARTGKIGIINKLAQKALAPVLIFTDANVFFDKHTIFQLVKHFKNPEIGLVGGNILNEEVKSEGISVQEKAYLQRENLIKYQEGVLWGTMIGAFGGCFAMRRRNFVPTPGNFIVDDFYLSMKVLEQGQKAINELEAVSYEDVSNQLSEEFRRKVRISTGNFQNLHTFRHLLWPPFSGLAFSFLSHKVIRWYTPFLLLLIFFSNFALLSEGWLYKLTLAGQILLPATILLDWLLKKMNIHVRLFRFITHFYSMNLALLLGWNRYRKGVKTSVWTPTKRNQ</sequence>
<dbReference type="SUPFAM" id="SSF53448">
    <property type="entry name" value="Nucleotide-diphospho-sugar transferases"/>
    <property type="match status" value="1"/>
</dbReference>
<keyword evidence="4" id="KW-0812">Transmembrane</keyword>
<dbReference type="Gene3D" id="3.90.550.10">
    <property type="entry name" value="Spore Coat Polysaccharide Biosynthesis Protein SpsA, Chain A"/>
    <property type="match status" value="1"/>
</dbReference>
<reference evidence="6 7" key="1">
    <citation type="submission" date="2020-12" db="EMBL/GenBank/DDBJ databases">
        <title>Bacterial novel species Adhaeribacter sp. BT258 isolated from soil.</title>
        <authorList>
            <person name="Jung H.-Y."/>
        </authorList>
    </citation>
    <scope>NUCLEOTIDE SEQUENCE [LARGE SCALE GENOMIC DNA]</scope>
    <source>
        <strain evidence="6 7">BT258</strain>
    </source>
</reference>
<evidence type="ECO:0000256" key="2">
    <source>
        <dbReference type="ARBA" id="ARBA00022676"/>
    </source>
</evidence>
<comment type="caution">
    <text evidence="6">The sequence shown here is derived from an EMBL/GenBank/DDBJ whole genome shotgun (WGS) entry which is preliminary data.</text>
</comment>
<dbReference type="InterPro" id="IPR001173">
    <property type="entry name" value="Glyco_trans_2-like"/>
</dbReference>
<evidence type="ECO:0000256" key="3">
    <source>
        <dbReference type="ARBA" id="ARBA00022679"/>
    </source>
</evidence>
<organism evidence="6 7">
    <name type="scientific">Adhaeribacter terrigena</name>
    <dbReference type="NCBI Taxonomy" id="2793070"/>
    <lineage>
        <taxon>Bacteria</taxon>
        <taxon>Pseudomonadati</taxon>
        <taxon>Bacteroidota</taxon>
        <taxon>Cytophagia</taxon>
        <taxon>Cytophagales</taxon>
        <taxon>Hymenobacteraceae</taxon>
        <taxon>Adhaeribacter</taxon>
    </lineage>
</organism>
<name>A0ABS1BYP7_9BACT</name>
<evidence type="ECO:0000259" key="5">
    <source>
        <dbReference type="Pfam" id="PF00535"/>
    </source>
</evidence>
<dbReference type="InterPro" id="IPR029044">
    <property type="entry name" value="Nucleotide-diphossugar_trans"/>
</dbReference>
<feature type="domain" description="Glycosyltransferase 2-like" evidence="5">
    <location>
        <begin position="51"/>
        <end position="214"/>
    </location>
</feature>
<keyword evidence="4" id="KW-0472">Membrane</keyword>
<dbReference type="PANTHER" id="PTHR43630:SF1">
    <property type="entry name" value="POLY-BETA-1,6-N-ACETYL-D-GLUCOSAMINE SYNTHASE"/>
    <property type="match status" value="1"/>
</dbReference>
<evidence type="ECO:0000313" key="6">
    <source>
        <dbReference type="EMBL" id="MBK0402266.1"/>
    </source>
</evidence>
<feature type="transmembrane region" description="Helical" evidence="4">
    <location>
        <begin position="6"/>
        <end position="26"/>
    </location>
</feature>
<evidence type="ECO:0000313" key="7">
    <source>
        <dbReference type="Proteomes" id="UP000644147"/>
    </source>
</evidence>
<dbReference type="Proteomes" id="UP000644147">
    <property type="component" value="Unassembled WGS sequence"/>
</dbReference>
<accession>A0ABS1BYP7</accession>
<keyword evidence="3" id="KW-0808">Transferase</keyword>
<evidence type="ECO:0000256" key="1">
    <source>
        <dbReference type="ARBA" id="ARBA00006739"/>
    </source>
</evidence>
<evidence type="ECO:0000256" key="4">
    <source>
        <dbReference type="SAM" id="Phobius"/>
    </source>
</evidence>
<gene>
    <name evidence="6" type="ORF">I5M27_04675</name>
</gene>
<keyword evidence="4" id="KW-1133">Transmembrane helix</keyword>
<feature type="transmembrane region" description="Helical" evidence="4">
    <location>
        <begin position="356"/>
        <end position="374"/>
    </location>
</feature>
<dbReference type="RefSeq" id="WP_200505001.1">
    <property type="nucleotide sequence ID" value="NZ_JAEHFX010000002.1"/>
</dbReference>
<proteinExistence type="inferred from homology"/>
<feature type="transmembrane region" description="Helical" evidence="4">
    <location>
        <begin position="299"/>
        <end position="317"/>
    </location>
</feature>
<comment type="similarity">
    <text evidence="1">Belongs to the glycosyltransferase 2 family.</text>
</comment>
<dbReference type="PANTHER" id="PTHR43630">
    <property type="entry name" value="POLY-BETA-1,6-N-ACETYL-D-GLUCOSAMINE SYNTHASE"/>
    <property type="match status" value="1"/>
</dbReference>
<dbReference type="EMBL" id="JAEHFX010000002">
    <property type="protein sequence ID" value="MBK0402266.1"/>
    <property type="molecule type" value="Genomic_DNA"/>
</dbReference>
<feature type="transmembrane region" description="Helical" evidence="4">
    <location>
        <begin position="323"/>
        <end position="344"/>
    </location>
</feature>
<protein>
    <submittedName>
        <fullName evidence="6">Glycosyltransferase</fullName>
    </submittedName>
</protein>
<keyword evidence="2" id="KW-0328">Glycosyltransferase</keyword>